<organism evidence="1 2">
    <name type="scientific">Rattus norvegicus</name>
    <name type="common">Rat</name>
    <dbReference type="NCBI Taxonomy" id="10116"/>
    <lineage>
        <taxon>Eukaryota</taxon>
        <taxon>Metazoa</taxon>
        <taxon>Chordata</taxon>
        <taxon>Craniata</taxon>
        <taxon>Vertebrata</taxon>
        <taxon>Euteleostomi</taxon>
        <taxon>Mammalia</taxon>
        <taxon>Eutheria</taxon>
        <taxon>Euarchontoglires</taxon>
        <taxon>Glires</taxon>
        <taxon>Rodentia</taxon>
        <taxon>Myomorpha</taxon>
        <taxon>Muroidea</taxon>
        <taxon>Muridae</taxon>
        <taxon>Murinae</taxon>
        <taxon>Rattus</taxon>
    </lineage>
</organism>
<dbReference type="Gene3D" id="3.50.50.60">
    <property type="entry name" value="FAD/NAD(P)-binding domain"/>
    <property type="match status" value="1"/>
</dbReference>
<evidence type="ECO:0007829" key="4">
    <source>
        <dbReference type="PeptideAtlas" id="A0A0G2K746"/>
    </source>
</evidence>
<evidence type="ECO:0000313" key="3">
    <source>
        <dbReference type="RGD" id="1564504"/>
    </source>
</evidence>
<evidence type="ECO:0000313" key="1">
    <source>
        <dbReference type="Ensembl" id="ENSRNOP00000074060.2"/>
    </source>
</evidence>
<dbReference type="PRINTS" id="PR00368">
    <property type="entry name" value="FADPNR"/>
</dbReference>
<keyword evidence="4" id="KW-1267">Proteomics identification</keyword>
<dbReference type="PANTHER" id="PTHR10632:SF2">
    <property type="entry name" value="SULFIDE:QUINONE OXIDOREDUCTASE, MITOCHONDRIAL"/>
    <property type="match status" value="1"/>
</dbReference>
<dbReference type="HOGENOM" id="CLU_1864516_0_0_1"/>
<dbReference type="InterPro" id="IPR015904">
    <property type="entry name" value="Sulphide_quinone_reductase"/>
</dbReference>
<dbReference type="RGD" id="1564504">
    <property type="gene designation" value="Sqor"/>
</dbReference>
<dbReference type="Proteomes" id="UP000002494">
    <property type="component" value="Chromosome 3"/>
</dbReference>
<dbReference type="Bgee" id="ENSRNOG00000000172">
    <property type="expression patterns" value="Expressed in colon and 20 other cell types or tissues"/>
</dbReference>
<reference evidence="1" key="1">
    <citation type="submission" date="2024-01" db="EMBL/GenBank/DDBJ databases">
        <title>GRCr8: a new rat reference genome assembly contstructed from accurate long reads and long range scaffolding.</title>
        <authorList>
            <person name="Doris P.A."/>
            <person name="Kalbfleisch T."/>
            <person name="Li K."/>
            <person name="Howe K."/>
            <person name="Wood J."/>
        </authorList>
    </citation>
    <scope>NUCLEOTIDE SEQUENCE [LARGE SCALE GENOMIC DNA]</scope>
    <source>
        <strain evidence="1">Brown Norway</strain>
    </source>
</reference>
<name>A0A0G2K746_RAT</name>
<proteinExistence type="evidence at protein level"/>
<gene>
    <name evidence="1 3" type="primary">Sqor</name>
    <name evidence="3" type="synonym">Sqrdl</name>
</gene>
<evidence type="ECO:0000313" key="2">
    <source>
        <dbReference type="Proteomes" id="UP000002494"/>
    </source>
</evidence>
<dbReference type="GeneTree" id="ENSGT00390000019406"/>
<dbReference type="SUPFAM" id="SSF51905">
    <property type="entry name" value="FAD/NAD(P)-binding domain"/>
    <property type="match status" value="1"/>
</dbReference>
<keyword evidence="2" id="KW-1185">Reference proteome</keyword>
<reference evidence="1" key="3">
    <citation type="submission" date="2025-09" db="UniProtKB">
        <authorList>
            <consortium name="Ensembl"/>
        </authorList>
    </citation>
    <scope>IDENTIFICATION</scope>
    <source>
        <strain evidence="1">Brown Norway</strain>
    </source>
</reference>
<sequence length="194" mass="20791">MAPLVAVVSSPRARLFACFLRLGTQQAGPLQLHTGACCTAKNHYEVLVLGGGSGGITMATRMKRRVGAENVAIVEPSERHFYQPIWTLVGAGAKELSSSDRSTLSVIPSGVQWIQDRVAELNPDQNCIRTDNGKETHRVSITVSSIFDGLVESAMVRPQAQYQAALPCSLPAAQPRTVAASQFFRELTLATGPS</sequence>
<dbReference type="PANTHER" id="PTHR10632">
    <property type="entry name" value="SULFIDE:QUINONE OXIDOREDUCTASE"/>
    <property type="match status" value="1"/>
</dbReference>
<protein>
    <submittedName>
        <fullName evidence="1">Sulfide quinone oxidoreductase</fullName>
    </submittedName>
</protein>
<reference evidence="1" key="2">
    <citation type="submission" date="2025-08" db="UniProtKB">
        <authorList>
            <consortium name="Ensembl"/>
        </authorList>
    </citation>
    <scope>IDENTIFICATION</scope>
    <source>
        <strain evidence="1">Brown Norway</strain>
    </source>
</reference>
<dbReference type="InterPro" id="IPR036188">
    <property type="entry name" value="FAD/NAD-bd_sf"/>
</dbReference>
<accession>A0A0G2K746</accession>
<dbReference type="Ensembl" id="ENSRNOT00000089204.3">
    <property type="protein sequence ID" value="ENSRNOP00000074060.2"/>
    <property type="gene ID" value="ENSRNOG00000000172.9"/>
</dbReference>